<dbReference type="HOGENOM" id="CLU_030205_2_0_1"/>
<gene>
    <name evidence="6" type="ORF">A1O9_08339</name>
</gene>
<evidence type="ECO:0008006" key="8">
    <source>
        <dbReference type="Google" id="ProtNLM"/>
    </source>
</evidence>
<organism evidence="6 7">
    <name type="scientific">Exophiala aquamarina CBS 119918</name>
    <dbReference type="NCBI Taxonomy" id="1182545"/>
    <lineage>
        <taxon>Eukaryota</taxon>
        <taxon>Fungi</taxon>
        <taxon>Dikarya</taxon>
        <taxon>Ascomycota</taxon>
        <taxon>Pezizomycotina</taxon>
        <taxon>Eurotiomycetes</taxon>
        <taxon>Chaetothyriomycetidae</taxon>
        <taxon>Chaetothyriales</taxon>
        <taxon>Herpotrichiellaceae</taxon>
        <taxon>Exophiala</taxon>
    </lineage>
</organism>
<dbReference type="Proteomes" id="UP000027920">
    <property type="component" value="Unassembled WGS sequence"/>
</dbReference>
<evidence type="ECO:0000259" key="4">
    <source>
        <dbReference type="Pfam" id="PF08622"/>
    </source>
</evidence>
<dbReference type="PANTHER" id="PTHR47107">
    <property type="entry name" value="SVF1-LIKE PROTEIN YDR222W-RELATED"/>
    <property type="match status" value="1"/>
</dbReference>
<comment type="similarity">
    <text evidence="2">Belongs to the SVF1 family.</text>
</comment>
<dbReference type="GeneID" id="25283252"/>
<keyword evidence="7" id="KW-1185">Reference proteome</keyword>
<dbReference type="RefSeq" id="XP_013258179.1">
    <property type="nucleotide sequence ID" value="XM_013402725.1"/>
</dbReference>
<feature type="domain" description="Svf1-like C-terminal" evidence="5">
    <location>
        <begin position="215"/>
        <end position="375"/>
    </location>
</feature>
<protein>
    <recommendedName>
        <fullName evidence="8">Survival factor 1</fullName>
    </recommendedName>
</protein>
<evidence type="ECO:0000313" key="7">
    <source>
        <dbReference type="Proteomes" id="UP000027920"/>
    </source>
</evidence>
<evidence type="ECO:0000259" key="5">
    <source>
        <dbReference type="Pfam" id="PF17187"/>
    </source>
</evidence>
<comment type="caution">
    <text evidence="6">The sequence shown here is derived from an EMBL/GenBank/DDBJ whole genome shotgun (WGS) entry which is preliminary data.</text>
</comment>
<dbReference type="PANTHER" id="PTHR47107:SF1">
    <property type="entry name" value="CERAMIDE-BINDING PROTEIN SVF1-RELATED"/>
    <property type="match status" value="1"/>
</dbReference>
<evidence type="ECO:0000256" key="1">
    <source>
        <dbReference type="ARBA" id="ARBA00004496"/>
    </source>
</evidence>
<dbReference type="GO" id="GO:0005737">
    <property type="term" value="C:cytoplasm"/>
    <property type="evidence" value="ECO:0007669"/>
    <property type="project" value="UniProtKB-SubCell"/>
</dbReference>
<name>A0A072P644_9EURO</name>
<reference evidence="6 7" key="1">
    <citation type="submission" date="2013-03" db="EMBL/GenBank/DDBJ databases">
        <title>The Genome Sequence of Exophiala aquamarina CBS 119918.</title>
        <authorList>
            <consortium name="The Broad Institute Genomics Platform"/>
            <person name="Cuomo C."/>
            <person name="de Hoog S."/>
            <person name="Gorbushina A."/>
            <person name="Walker B."/>
            <person name="Young S.K."/>
            <person name="Zeng Q."/>
            <person name="Gargeya S."/>
            <person name="Fitzgerald M."/>
            <person name="Haas B."/>
            <person name="Abouelleil A."/>
            <person name="Allen A.W."/>
            <person name="Alvarado L."/>
            <person name="Arachchi H.M."/>
            <person name="Berlin A.M."/>
            <person name="Chapman S.B."/>
            <person name="Gainer-Dewar J."/>
            <person name="Goldberg J."/>
            <person name="Griggs A."/>
            <person name="Gujja S."/>
            <person name="Hansen M."/>
            <person name="Howarth C."/>
            <person name="Imamovic A."/>
            <person name="Ireland A."/>
            <person name="Larimer J."/>
            <person name="McCowan C."/>
            <person name="Murphy C."/>
            <person name="Pearson M."/>
            <person name="Poon T.W."/>
            <person name="Priest M."/>
            <person name="Roberts A."/>
            <person name="Saif S."/>
            <person name="Shea T."/>
            <person name="Sisk P."/>
            <person name="Sykes S."/>
            <person name="Wortman J."/>
            <person name="Nusbaum C."/>
            <person name="Birren B."/>
        </authorList>
    </citation>
    <scope>NUCLEOTIDE SEQUENCE [LARGE SCALE GENOMIC DNA]</scope>
    <source>
        <strain evidence="6 7">CBS 119918</strain>
    </source>
</reference>
<comment type="subcellular location">
    <subcellularLocation>
        <location evidence="1">Cytoplasm</location>
    </subcellularLocation>
</comment>
<sequence>MNWFKQQLANVVGTEEPEYGPSAIQPVTKQIEKIPYSTIGRDDLKWKVMDSTNVETETFYFMGDDGTTSMAQLIYSNVGGIHTTAQFNSKIWDYDGPGKHLWCSNPLSNYGFDEPQTGFYADNVAIELNEAGDTYTIKSAENESCIVNLTVTRKAPGFQIGENGTSYYGTDPANPWGHLRHAFWPRAIVTGTMQTPKKTYTIDGKALYNYAIQGMKPHHAAIKWNFVNFQTPTYSALLMEYTTPLSYGRTVVGVGGIARDGEILFAGNASVKHVASNQESENDWPEPTTVAWEWKGEKDGKPATASITGDLPTRTDRVDVLAHLPGFVKSFISGATGLKPHIFQYISKDALTLKIKIGDEEFSETGQLFSEATFIA</sequence>
<dbReference type="InterPro" id="IPR013931">
    <property type="entry name" value="Svf1-like_N"/>
</dbReference>
<dbReference type="Pfam" id="PF17187">
    <property type="entry name" value="Svf1_C"/>
    <property type="match status" value="1"/>
</dbReference>
<dbReference type="SUPFAM" id="SSF159245">
    <property type="entry name" value="AttH-like"/>
    <property type="match status" value="1"/>
</dbReference>
<dbReference type="InterPro" id="IPR051385">
    <property type="entry name" value="Ceramide-binding_SVF1"/>
</dbReference>
<dbReference type="Pfam" id="PF08622">
    <property type="entry name" value="Svf1"/>
    <property type="match status" value="1"/>
</dbReference>
<evidence type="ECO:0000313" key="6">
    <source>
        <dbReference type="EMBL" id="KEF55589.1"/>
    </source>
</evidence>
<feature type="domain" description="Svf1-like N-terminal" evidence="4">
    <location>
        <begin position="54"/>
        <end position="213"/>
    </location>
</feature>
<dbReference type="AlphaFoldDB" id="A0A072P644"/>
<evidence type="ECO:0000256" key="3">
    <source>
        <dbReference type="ARBA" id="ARBA00022490"/>
    </source>
</evidence>
<dbReference type="VEuPathDB" id="FungiDB:A1O9_08339"/>
<proteinExistence type="inferred from homology"/>
<keyword evidence="3" id="KW-0963">Cytoplasm</keyword>
<accession>A0A072P644</accession>
<dbReference type="InterPro" id="IPR033394">
    <property type="entry name" value="Svf1-like_C"/>
</dbReference>
<evidence type="ECO:0000256" key="2">
    <source>
        <dbReference type="ARBA" id="ARBA00009069"/>
    </source>
</evidence>
<dbReference type="GO" id="GO:0006979">
    <property type="term" value="P:response to oxidative stress"/>
    <property type="evidence" value="ECO:0007669"/>
    <property type="project" value="InterPro"/>
</dbReference>
<dbReference type="EMBL" id="AMGV01000007">
    <property type="protein sequence ID" value="KEF55589.1"/>
    <property type="molecule type" value="Genomic_DNA"/>
</dbReference>
<dbReference type="OrthoDB" id="2590239at2759"/>